<dbReference type="AlphaFoldDB" id="A0AAD5W4F8"/>
<organism evidence="1 2">
    <name type="scientific">Leucocoprinus birnbaumii</name>
    <dbReference type="NCBI Taxonomy" id="56174"/>
    <lineage>
        <taxon>Eukaryota</taxon>
        <taxon>Fungi</taxon>
        <taxon>Dikarya</taxon>
        <taxon>Basidiomycota</taxon>
        <taxon>Agaricomycotina</taxon>
        <taxon>Agaricomycetes</taxon>
        <taxon>Agaricomycetidae</taxon>
        <taxon>Agaricales</taxon>
        <taxon>Agaricineae</taxon>
        <taxon>Agaricaceae</taxon>
        <taxon>Leucocoprinus</taxon>
    </lineage>
</organism>
<evidence type="ECO:0000313" key="2">
    <source>
        <dbReference type="Proteomes" id="UP001213000"/>
    </source>
</evidence>
<accession>A0AAD5W4F8</accession>
<evidence type="ECO:0000313" key="1">
    <source>
        <dbReference type="EMBL" id="KAJ3576840.1"/>
    </source>
</evidence>
<sequence>MPQDLWRFEDDKIVFRRVLMKSDLCILQKYTSRVREIALTSNQKAGLSHGVYRALAMAYARRSIVPKLELLACTIRDPGLWEILPVFLNNGLKTLVLRVYQLSLEQLSFLVTLPTLSPNIKKLDVRLHPGGGFLLHNMPWAGTLIQWNTISTLNICYISMEDLLYIATMPFLKALQITHVEFMWESLTMAWSEIQESFANLKYQFPLLSSLKLVSFGPSSGITNIVKLLRPGIQVTDLSLCVHGVRETAENMEDSFRHWQELQDLVSAVNKHLDHSSLRSFSMEKVSFSPLATPFSIFSSLLKFSALKQVKLYIAPPIAVTLEEAEKVPSSWPQIEFLALSRENEFGPALTPLDVLLPLARGCPHLHTLILSMNTADENVLQKFTRHPELFNNIRNYALKRLQVASSPIRDQEFVALVLSEIYPSARIYCRHKIAAQQRMWEYVGNVLMPLICGVRKRQCEFLRVEDPAAGRFSEGMDRVNERDDEDHLNFGDDSAYIKLLEGPQPLTFEGEE</sequence>
<proteinExistence type="predicted"/>
<keyword evidence="2" id="KW-1185">Reference proteome</keyword>
<reference evidence="1" key="1">
    <citation type="submission" date="2022-07" db="EMBL/GenBank/DDBJ databases">
        <title>Genome Sequence of Leucocoprinus birnbaumii.</title>
        <authorList>
            <person name="Buettner E."/>
        </authorList>
    </citation>
    <scope>NUCLEOTIDE SEQUENCE</scope>
    <source>
        <strain evidence="1">VT141</strain>
    </source>
</reference>
<dbReference type="Gene3D" id="3.80.10.10">
    <property type="entry name" value="Ribonuclease Inhibitor"/>
    <property type="match status" value="1"/>
</dbReference>
<dbReference type="Proteomes" id="UP001213000">
    <property type="component" value="Unassembled WGS sequence"/>
</dbReference>
<dbReference type="InterPro" id="IPR032675">
    <property type="entry name" value="LRR_dom_sf"/>
</dbReference>
<dbReference type="EMBL" id="JANIEX010000004">
    <property type="protein sequence ID" value="KAJ3576840.1"/>
    <property type="molecule type" value="Genomic_DNA"/>
</dbReference>
<protein>
    <submittedName>
        <fullName evidence="1">Uncharacterized protein</fullName>
    </submittedName>
</protein>
<name>A0AAD5W4F8_9AGAR</name>
<dbReference type="SUPFAM" id="SSF52047">
    <property type="entry name" value="RNI-like"/>
    <property type="match status" value="1"/>
</dbReference>
<comment type="caution">
    <text evidence="1">The sequence shown here is derived from an EMBL/GenBank/DDBJ whole genome shotgun (WGS) entry which is preliminary data.</text>
</comment>
<gene>
    <name evidence="1" type="ORF">NP233_g179</name>
</gene>